<keyword evidence="2" id="KW-1185">Reference proteome</keyword>
<gene>
    <name evidence="1" type="ORF">Glove_59g43</name>
</gene>
<evidence type="ECO:0000313" key="1">
    <source>
        <dbReference type="EMBL" id="RHZ85888.1"/>
    </source>
</evidence>
<accession>A0A397JGE7</accession>
<comment type="caution">
    <text evidence="1">The sequence shown here is derived from an EMBL/GenBank/DDBJ whole genome shotgun (WGS) entry which is preliminary data.</text>
</comment>
<sequence length="98" mass="11849">MKDLNKILNGKNQRRDLIKANYKNQQAVYLKRRHLNWKEKRQERALRYKALRNGLTKEERTELEDLNYVEVLAQGQVQLHQEIFYVGGYCNNFVFKGY</sequence>
<organism evidence="1 2">
    <name type="scientific">Diversispora epigaea</name>
    <dbReference type="NCBI Taxonomy" id="1348612"/>
    <lineage>
        <taxon>Eukaryota</taxon>
        <taxon>Fungi</taxon>
        <taxon>Fungi incertae sedis</taxon>
        <taxon>Mucoromycota</taxon>
        <taxon>Glomeromycotina</taxon>
        <taxon>Glomeromycetes</taxon>
        <taxon>Diversisporales</taxon>
        <taxon>Diversisporaceae</taxon>
        <taxon>Diversispora</taxon>
    </lineage>
</organism>
<evidence type="ECO:0000313" key="2">
    <source>
        <dbReference type="Proteomes" id="UP000266861"/>
    </source>
</evidence>
<protein>
    <submittedName>
        <fullName evidence="1">Uncharacterized protein</fullName>
    </submittedName>
</protein>
<reference evidence="1 2" key="1">
    <citation type="submission" date="2018-08" db="EMBL/GenBank/DDBJ databases">
        <title>Genome and evolution of the arbuscular mycorrhizal fungus Diversispora epigaea (formerly Glomus versiforme) and its bacterial endosymbionts.</title>
        <authorList>
            <person name="Sun X."/>
            <person name="Fei Z."/>
            <person name="Harrison M."/>
        </authorList>
    </citation>
    <scope>NUCLEOTIDE SEQUENCE [LARGE SCALE GENOMIC DNA]</scope>
    <source>
        <strain evidence="1 2">IT104</strain>
    </source>
</reference>
<dbReference type="Proteomes" id="UP000266861">
    <property type="component" value="Unassembled WGS sequence"/>
</dbReference>
<name>A0A397JGE7_9GLOM</name>
<dbReference type="EMBL" id="PQFF01000056">
    <property type="protein sequence ID" value="RHZ85888.1"/>
    <property type="molecule type" value="Genomic_DNA"/>
</dbReference>
<proteinExistence type="predicted"/>
<dbReference type="AlphaFoldDB" id="A0A397JGE7"/>